<dbReference type="RefSeq" id="XP_017998402.1">
    <property type="nucleotide sequence ID" value="XM_018140932.1"/>
</dbReference>
<evidence type="ECO:0000313" key="3">
    <source>
        <dbReference type="Proteomes" id="UP000038010"/>
    </source>
</evidence>
<proteinExistence type="predicted"/>
<evidence type="ECO:0008006" key="4">
    <source>
        <dbReference type="Google" id="ProtNLM"/>
    </source>
</evidence>
<dbReference type="Proteomes" id="UP000038010">
    <property type="component" value="Unassembled WGS sequence"/>
</dbReference>
<keyword evidence="3" id="KW-1185">Reference proteome</keyword>
<dbReference type="GeneID" id="28732813"/>
<dbReference type="EMBL" id="LFJN01000019">
    <property type="protein sequence ID" value="KPI38439.1"/>
    <property type="molecule type" value="Genomic_DNA"/>
</dbReference>
<name>A0A0N0NKZ5_9EURO</name>
<dbReference type="VEuPathDB" id="FungiDB:AB675_12034"/>
<protein>
    <recommendedName>
        <fullName evidence="4">F-box domain-containing protein</fullName>
    </recommendedName>
</protein>
<evidence type="ECO:0000313" key="2">
    <source>
        <dbReference type="EMBL" id="KPI38439.1"/>
    </source>
</evidence>
<gene>
    <name evidence="2" type="ORF">AB675_12034</name>
</gene>
<comment type="caution">
    <text evidence="2">The sequence shown here is derived from an EMBL/GenBank/DDBJ whole genome shotgun (WGS) entry which is preliminary data.</text>
</comment>
<sequence length="379" mass="41938">MADSQKSVVDNAAESVAAIDINPSATTVTATVDIPDSAQDPGIENNKYNQKCKHIEQSHTETTSSSDLKAVDAAESSTESLTKSTLTKPGDLSVFPDEIIESIFEALLGNSTLHVVCFDPVESEDFSPSKHIESRDWDPAWVPGLRLVCKYFKDVATPVIARRTDLTVIRRVYPETELPYTPLTPLPLAQLCPGYISARTPMISIVEEQAMNHLMPTGSIDVDGFQNLKVIRFGPYDQMKALNTAVRQMQDCLAGQAMRDFAEKLVTSIQGASPAWLTAFIAREGPLNAIKKIIRNVFLPGFAREEHYKAFMKQLVTTFWAIRGDKVVGAGPDVNFIVEFRTFAEVTGMAIIRGDFVGVETCKPWVNHKDTKFLDMFRS</sequence>
<dbReference type="AlphaFoldDB" id="A0A0N0NKZ5"/>
<feature type="compositionally biased region" description="Low complexity" evidence="1">
    <location>
        <begin position="75"/>
        <end position="87"/>
    </location>
</feature>
<accession>A0A0N0NKZ5</accession>
<reference evidence="2 3" key="1">
    <citation type="submission" date="2015-06" db="EMBL/GenBank/DDBJ databases">
        <title>Draft genome of the ant-associated black yeast Phialophora attae CBS 131958.</title>
        <authorList>
            <person name="Moreno L.F."/>
            <person name="Stielow B.J."/>
            <person name="de Hoog S."/>
            <person name="Vicente V.A."/>
            <person name="Weiss V.A."/>
            <person name="de Vries M."/>
            <person name="Cruz L.M."/>
            <person name="Souza E.M."/>
        </authorList>
    </citation>
    <scope>NUCLEOTIDE SEQUENCE [LARGE SCALE GENOMIC DNA]</scope>
    <source>
        <strain evidence="2 3">CBS 131958</strain>
    </source>
</reference>
<feature type="region of interest" description="Disordered" evidence="1">
    <location>
        <begin position="27"/>
        <end position="87"/>
    </location>
</feature>
<organism evidence="2 3">
    <name type="scientific">Cyphellophora attinorum</name>
    <dbReference type="NCBI Taxonomy" id="1664694"/>
    <lineage>
        <taxon>Eukaryota</taxon>
        <taxon>Fungi</taxon>
        <taxon>Dikarya</taxon>
        <taxon>Ascomycota</taxon>
        <taxon>Pezizomycotina</taxon>
        <taxon>Eurotiomycetes</taxon>
        <taxon>Chaetothyriomycetidae</taxon>
        <taxon>Chaetothyriales</taxon>
        <taxon>Cyphellophoraceae</taxon>
        <taxon>Cyphellophora</taxon>
    </lineage>
</organism>
<evidence type="ECO:0000256" key="1">
    <source>
        <dbReference type="SAM" id="MobiDB-lite"/>
    </source>
</evidence>